<evidence type="ECO:0000313" key="4">
    <source>
        <dbReference type="Proteomes" id="UP000619244"/>
    </source>
</evidence>
<dbReference type="Proteomes" id="UP000619244">
    <property type="component" value="Unassembled WGS sequence"/>
</dbReference>
<dbReference type="InterPro" id="IPR036397">
    <property type="entry name" value="RNaseH_sf"/>
</dbReference>
<feature type="region of interest" description="Disordered" evidence="1">
    <location>
        <begin position="195"/>
        <end position="231"/>
    </location>
</feature>
<dbReference type="InterPro" id="IPR047655">
    <property type="entry name" value="Transpos_IS630-like"/>
</dbReference>
<keyword evidence="4" id="KW-1185">Reference proteome</keyword>
<dbReference type="SUPFAM" id="SSF53098">
    <property type="entry name" value="Ribonuclease H-like"/>
    <property type="match status" value="1"/>
</dbReference>
<gene>
    <name evidence="3" type="ORF">GCM10010358_72860</name>
</gene>
<accession>A0A918U8I5</accession>
<dbReference type="GO" id="GO:0003676">
    <property type="term" value="F:nucleic acid binding"/>
    <property type="evidence" value="ECO:0007669"/>
    <property type="project" value="InterPro"/>
</dbReference>
<feature type="compositionally biased region" description="Low complexity" evidence="1">
    <location>
        <begin position="201"/>
        <end position="217"/>
    </location>
</feature>
<protein>
    <recommendedName>
        <fullName evidence="2">Tc1-like transposase DDE domain-containing protein</fullName>
    </recommendedName>
</protein>
<dbReference type="Gene3D" id="3.30.420.10">
    <property type="entry name" value="Ribonuclease H-like superfamily/Ribonuclease H"/>
    <property type="match status" value="1"/>
</dbReference>
<dbReference type="AlphaFoldDB" id="A0A918U8I5"/>
<sequence length="231" mass="26047">MWSACISPRPSMRWCCVWTKKTQIQALDRSAPVLPMMPGMPERRTHDHLRGGVTTLFAALNTATGEVIGQIHRRHRAVEFKKFLVRIDKEVPAGLEVYLICDNASTHKTPAIQRRLTAHPRFHVHSTPTSSSWLNQAERWFALPTDEQIRRGIHRNVQSLERDIRSWIKTWNEEPKPFVWTKTADEILERLAGYPKRIPDSGHQSGSSSIGPSSSTHPPGPPPSAVSASLS</sequence>
<feature type="domain" description="Tc1-like transposase DDE" evidence="2">
    <location>
        <begin position="35"/>
        <end position="150"/>
    </location>
</feature>
<comment type="caution">
    <text evidence="3">The sequence shown here is derived from an EMBL/GenBank/DDBJ whole genome shotgun (WGS) entry which is preliminary data.</text>
</comment>
<proteinExistence type="predicted"/>
<dbReference type="EMBL" id="BMVU01000070">
    <property type="protein sequence ID" value="GGY09431.1"/>
    <property type="molecule type" value="Genomic_DNA"/>
</dbReference>
<reference evidence="3" key="1">
    <citation type="journal article" date="2014" name="Int. J. Syst. Evol. Microbiol.">
        <title>Complete genome sequence of Corynebacterium casei LMG S-19264T (=DSM 44701T), isolated from a smear-ripened cheese.</title>
        <authorList>
            <consortium name="US DOE Joint Genome Institute (JGI-PGF)"/>
            <person name="Walter F."/>
            <person name="Albersmeier A."/>
            <person name="Kalinowski J."/>
            <person name="Ruckert C."/>
        </authorList>
    </citation>
    <scope>NUCLEOTIDE SEQUENCE</scope>
    <source>
        <strain evidence="3">JCM 4790</strain>
    </source>
</reference>
<dbReference type="NCBIfam" id="NF033545">
    <property type="entry name" value="transpos_IS630"/>
    <property type="match status" value="1"/>
</dbReference>
<dbReference type="Pfam" id="PF13358">
    <property type="entry name" value="DDE_3"/>
    <property type="match status" value="1"/>
</dbReference>
<evidence type="ECO:0000259" key="2">
    <source>
        <dbReference type="Pfam" id="PF13358"/>
    </source>
</evidence>
<dbReference type="InterPro" id="IPR012337">
    <property type="entry name" value="RNaseH-like_sf"/>
</dbReference>
<organism evidence="3 4">
    <name type="scientific">Streptomyces minutiscleroticus</name>
    <dbReference type="NCBI Taxonomy" id="68238"/>
    <lineage>
        <taxon>Bacteria</taxon>
        <taxon>Bacillati</taxon>
        <taxon>Actinomycetota</taxon>
        <taxon>Actinomycetes</taxon>
        <taxon>Kitasatosporales</taxon>
        <taxon>Streptomycetaceae</taxon>
        <taxon>Streptomyces</taxon>
    </lineage>
</organism>
<name>A0A918U8I5_9ACTN</name>
<dbReference type="InterPro" id="IPR038717">
    <property type="entry name" value="Tc1-like_DDE_dom"/>
</dbReference>
<reference evidence="3" key="2">
    <citation type="submission" date="2020-09" db="EMBL/GenBank/DDBJ databases">
        <authorList>
            <person name="Sun Q."/>
            <person name="Ohkuma M."/>
        </authorList>
    </citation>
    <scope>NUCLEOTIDE SEQUENCE</scope>
    <source>
        <strain evidence="3">JCM 4790</strain>
    </source>
</reference>
<evidence type="ECO:0000256" key="1">
    <source>
        <dbReference type="SAM" id="MobiDB-lite"/>
    </source>
</evidence>
<evidence type="ECO:0000313" key="3">
    <source>
        <dbReference type="EMBL" id="GGY09431.1"/>
    </source>
</evidence>